<evidence type="ECO:0000313" key="2">
    <source>
        <dbReference type="EMBL" id="KAF8418655.1"/>
    </source>
</evidence>
<reference evidence="2" key="2">
    <citation type="journal article" date="2020" name="Nat. Commun.">
        <title>Large-scale genome sequencing of mycorrhizal fungi provides insights into the early evolution of symbiotic traits.</title>
        <authorList>
            <person name="Miyauchi S."/>
            <person name="Kiss E."/>
            <person name="Kuo A."/>
            <person name="Drula E."/>
            <person name="Kohler A."/>
            <person name="Sanchez-Garcia M."/>
            <person name="Morin E."/>
            <person name="Andreopoulos B."/>
            <person name="Barry K.W."/>
            <person name="Bonito G."/>
            <person name="Buee M."/>
            <person name="Carver A."/>
            <person name="Chen C."/>
            <person name="Cichocki N."/>
            <person name="Clum A."/>
            <person name="Culley D."/>
            <person name="Crous P.W."/>
            <person name="Fauchery L."/>
            <person name="Girlanda M."/>
            <person name="Hayes R.D."/>
            <person name="Keri Z."/>
            <person name="LaButti K."/>
            <person name="Lipzen A."/>
            <person name="Lombard V."/>
            <person name="Magnuson J."/>
            <person name="Maillard F."/>
            <person name="Murat C."/>
            <person name="Nolan M."/>
            <person name="Ohm R.A."/>
            <person name="Pangilinan J."/>
            <person name="Pereira M.F."/>
            <person name="Perotto S."/>
            <person name="Peter M."/>
            <person name="Pfister S."/>
            <person name="Riley R."/>
            <person name="Sitrit Y."/>
            <person name="Stielow J.B."/>
            <person name="Szollosi G."/>
            <person name="Zifcakova L."/>
            <person name="Stursova M."/>
            <person name="Spatafora J.W."/>
            <person name="Tedersoo L."/>
            <person name="Vaario L.M."/>
            <person name="Yamada A."/>
            <person name="Yan M."/>
            <person name="Wang P."/>
            <person name="Xu J."/>
            <person name="Bruns T."/>
            <person name="Baldrian P."/>
            <person name="Vilgalys R."/>
            <person name="Dunand C."/>
            <person name="Henrissat B."/>
            <person name="Grigoriev I.V."/>
            <person name="Hibbett D."/>
            <person name="Nagy L.G."/>
            <person name="Martin F.M."/>
        </authorList>
    </citation>
    <scope>NUCLEOTIDE SEQUENCE</scope>
    <source>
        <strain evidence="2">BED1</strain>
    </source>
</reference>
<feature type="signal peptide" evidence="1">
    <location>
        <begin position="1"/>
        <end position="23"/>
    </location>
</feature>
<feature type="chain" id="PRO_5042102845" description="Secreted protein" evidence="1">
    <location>
        <begin position="24"/>
        <end position="105"/>
    </location>
</feature>
<evidence type="ECO:0008006" key="4">
    <source>
        <dbReference type="Google" id="ProtNLM"/>
    </source>
</evidence>
<reference evidence="2" key="1">
    <citation type="submission" date="2019-10" db="EMBL/GenBank/DDBJ databases">
        <authorList>
            <consortium name="DOE Joint Genome Institute"/>
            <person name="Kuo A."/>
            <person name="Miyauchi S."/>
            <person name="Kiss E."/>
            <person name="Drula E."/>
            <person name="Kohler A."/>
            <person name="Sanchez-Garcia M."/>
            <person name="Andreopoulos B."/>
            <person name="Barry K.W."/>
            <person name="Bonito G."/>
            <person name="Buee M."/>
            <person name="Carver A."/>
            <person name="Chen C."/>
            <person name="Cichocki N."/>
            <person name="Clum A."/>
            <person name="Culley D."/>
            <person name="Crous P.W."/>
            <person name="Fauchery L."/>
            <person name="Girlanda M."/>
            <person name="Hayes R."/>
            <person name="Keri Z."/>
            <person name="LaButti K."/>
            <person name="Lipzen A."/>
            <person name="Lombard V."/>
            <person name="Magnuson J."/>
            <person name="Maillard F."/>
            <person name="Morin E."/>
            <person name="Murat C."/>
            <person name="Nolan M."/>
            <person name="Ohm R."/>
            <person name="Pangilinan J."/>
            <person name="Pereira M."/>
            <person name="Perotto S."/>
            <person name="Peter M."/>
            <person name="Riley R."/>
            <person name="Sitrit Y."/>
            <person name="Stielow B."/>
            <person name="Szollosi G."/>
            <person name="Zifcakova L."/>
            <person name="Stursova M."/>
            <person name="Spatafora J.W."/>
            <person name="Tedersoo L."/>
            <person name="Vaario L.-M."/>
            <person name="Yamada A."/>
            <person name="Yan M."/>
            <person name="Wang P."/>
            <person name="Xu J."/>
            <person name="Bruns T."/>
            <person name="Baldrian P."/>
            <person name="Vilgalys R."/>
            <person name="Henrissat B."/>
            <person name="Grigoriev I.V."/>
            <person name="Hibbett D."/>
            <person name="Nagy L.G."/>
            <person name="Martin F.M."/>
        </authorList>
    </citation>
    <scope>NUCLEOTIDE SEQUENCE</scope>
    <source>
        <strain evidence="2">BED1</strain>
    </source>
</reference>
<evidence type="ECO:0000256" key="1">
    <source>
        <dbReference type="SAM" id="SignalP"/>
    </source>
</evidence>
<keyword evidence="1" id="KW-0732">Signal</keyword>
<dbReference type="Proteomes" id="UP001194468">
    <property type="component" value="Unassembled WGS sequence"/>
</dbReference>
<sequence>MWSCVRTPFFAISLACSMRSCKSGPHAFCNSSVANAPLKVPEFGSTGRSHFVCGHLCITIQVQFREVELSLCELQTKDAQTTRLLDDAAAAARFDDHKSQRPRHL</sequence>
<protein>
    <recommendedName>
        <fullName evidence="4">Secreted protein</fullName>
    </recommendedName>
</protein>
<name>A0AAD4BCV9_BOLED</name>
<dbReference type="EMBL" id="WHUW01000191">
    <property type="protein sequence ID" value="KAF8418655.1"/>
    <property type="molecule type" value="Genomic_DNA"/>
</dbReference>
<gene>
    <name evidence="2" type="ORF">L210DRAFT_2367091</name>
</gene>
<evidence type="ECO:0000313" key="3">
    <source>
        <dbReference type="Proteomes" id="UP001194468"/>
    </source>
</evidence>
<proteinExistence type="predicted"/>
<comment type="caution">
    <text evidence="2">The sequence shown here is derived from an EMBL/GenBank/DDBJ whole genome shotgun (WGS) entry which is preliminary data.</text>
</comment>
<dbReference type="AlphaFoldDB" id="A0AAD4BCV9"/>
<accession>A0AAD4BCV9</accession>
<organism evidence="2 3">
    <name type="scientific">Boletus edulis BED1</name>
    <dbReference type="NCBI Taxonomy" id="1328754"/>
    <lineage>
        <taxon>Eukaryota</taxon>
        <taxon>Fungi</taxon>
        <taxon>Dikarya</taxon>
        <taxon>Basidiomycota</taxon>
        <taxon>Agaricomycotina</taxon>
        <taxon>Agaricomycetes</taxon>
        <taxon>Agaricomycetidae</taxon>
        <taxon>Boletales</taxon>
        <taxon>Boletineae</taxon>
        <taxon>Boletaceae</taxon>
        <taxon>Boletoideae</taxon>
        <taxon>Boletus</taxon>
    </lineage>
</organism>
<keyword evidence="3" id="KW-1185">Reference proteome</keyword>